<comment type="caution">
    <text evidence="2">The sequence shown here is derived from an EMBL/GenBank/DDBJ whole genome shotgun (WGS) entry which is preliminary data.</text>
</comment>
<evidence type="ECO:0000256" key="1">
    <source>
        <dbReference type="SAM" id="SignalP"/>
    </source>
</evidence>
<feature type="chain" id="PRO_5022773730" description="Secreted protein" evidence="1">
    <location>
        <begin position="25"/>
        <end position="136"/>
    </location>
</feature>
<evidence type="ECO:0000313" key="3">
    <source>
        <dbReference type="Proteomes" id="UP000324222"/>
    </source>
</evidence>
<keyword evidence="3" id="KW-1185">Reference proteome</keyword>
<feature type="signal peptide" evidence="1">
    <location>
        <begin position="1"/>
        <end position="24"/>
    </location>
</feature>
<sequence>MCVTLCPEVTVLVVVAVQLEGVLAAQGHSSCGVQSCLMAILSECSSVVGTYTITCSHFLSSTARLAAGIGDAPPSRGMRASPPHSPTFCSSEGVAAVVVVVMVVVVRGRPAVVRTGAADHGGQLSLCLKEMVSLRA</sequence>
<dbReference type="Proteomes" id="UP000324222">
    <property type="component" value="Unassembled WGS sequence"/>
</dbReference>
<dbReference type="AlphaFoldDB" id="A0A5B7DYM8"/>
<evidence type="ECO:0000313" key="2">
    <source>
        <dbReference type="EMBL" id="MPC26106.1"/>
    </source>
</evidence>
<dbReference type="EMBL" id="VSRR010001556">
    <property type="protein sequence ID" value="MPC26106.1"/>
    <property type="molecule type" value="Genomic_DNA"/>
</dbReference>
<organism evidence="2 3">
    <name type="scientific">Portunus trituberculatus</name>
    <name type="common">Swimming crab</name>
    <name type="synonym">Neptunus trituberculatus</name>
    <dbReference type="NCBI Taxonomy" id="210409"/>
    <lineage>
        <taxon>Eukaryota</taxon>
        <taxon>Metazoa</taxon>
        <taxon>Ecdysozoa</taxon>
        <taxon>Arthropoda</taxon>
        <taxon>Crustacea</taxon>
        <taxon>Multicrustacea</taxon>
        <taxon>Malacostraca</taxon>
        <taxon>Eumalacostraca</taxon>
        <taxon>Eucarida</taxon>
        <taxon>Decapoda</taxon>
        <taxon>Pleocyemata</taxon>
        <taxon>Brachyura</taxon>
        <taxon>Eubrachyura</taxon>
        <taxon>Portunoidea</taxon>
        <taxon>Portunidae</taxon>
        <taxon>Portuninae</taxon>
        <taxon>Portunus</taxon>
    </lineage>
</organism>
<keyword evidence="1" id="KW-0732">Signal</keyword>
<protein>
    <recommendedName>
        <fullName evidence="4">Secreted protein</fullName>
    </recommendedName>
</protein>
<evidence type="ECO:0008006" key="4">
    <source>
        <dbReference type="Google" id="ProtNLM"/>
    </source>
</evidence>
<accession>A0A5B7DYM8</accession>
<reference evidence="2 3" key="1">
    <citation type="submission" date="2019-05" db="EMBL/GenBank/DDBJ databases">
        <title>Another draft genome of Portunus trituberculatus and its Hox gene families provides insights of decapod evolution.</title>
        <authorList>
            <person name="Jeong J.-H."/>
            <person name="Song I."/>
            <person name="Kim S."/>
            <person name="Choi T."/>
            <person name="Kim D."/>
            <person name="Ryu S."/>
            <person name="Kim W."/>
        </authorList>
    </citation>
    <scope>NUCLEOTIDE SEQUENCE [LARGE SCALE GENOMIC DNA]</scope>
    <source>
        <tissue evidence="2">Muscle</tissue>
    </source>
</reference>
<name>A0A5B7DYM8_PORTR</name>
<proteinExistence type="predicted"/>
<gene>
    <name evidence="2" type="ORF">E2C01_019239</name>
</gene>